<dbReference type="InterPro" id="IPR036427">
    <property type="entry name" value="Bromodomain-like_sf"/>
</dbReference>
<keyword evidence="1 2" id="KW-0103">Bromodomain</keyword>
<dbReference type="SUPFAM" id="SSF47370">
    <property type="entry name" value="Bromodomain"/>
    <property type="match status" value="1"/>
</dbReference>
<dbReference type="Proteomes" id="UP001642406">
    <property type="component" value="Unassembled WGS sequence"/>
</dbReference>
<feature type="region of interest" description="Disordered" evidence="4">
    <location>
        <begin position="827"/>
        <end position="889"/>
    </location>
</feature>
<feature type="compositionally biased region" description="Low complexity" evidence="4">
    <location>
        <begin position="327"/>
        <end position="354"/>
    </location>
</feature>
<feature type="compositionally biased region" description="Basic residues" evidence="4">
    <location>
        <begin position="880"/>
        <end position="889"/>
    </location>
</feature>
<evidence type="ECO:0000313" key="7">
    <source>
        <dbReference type="Proteomes" id="UP001642406"/>
    </source>
</evidence>
<keyword evidence="3" id="KW-0175">Coiled coil</keyword>
<feature type="region of interest" description="Disordered" evidence="4">
    <location>
        <begin position="257"/>
        <end position="632"/>
    </location>
</feature>
<feature type="compositionally biased region" description="Basic and acidic residues" evidence="4">
    <location>
        <begin position="845"/>
        <end position="860"/>
    </location>
</feature>
<feature type="coiled-coil region" evidence="3">
    <location>
        <begin position="96"/>
        <end position="175"/>
    </location>
</feature>
<dbReference type="PANTHER" id="PTHR15398:SF4">
    <property type="entry name" value="BROMODOMAIN-CONTAINING PROTEIN 8 ISOFORM X1"/>
    <property type="match status" value="1"/>
</dbReference>
<feature type="domain" description="Bromo" evidence="5">
    <location>
        <begin position="669"/>
        <end position="770"/>
    </location>
</feature>
<evidence type="ECO:0000256" key="1">
    <source>
        <dbReference type="ARBA" id="ARBA00023117"/>
    </source>
</evidence>
<evidence type="ECO:0000256" key="4">
    <source>
        <dbReference type="SAM" id="MobiDB-lite"/>
    </source>
</evidence>
<feature type="compositionally biased region" description="Polar residues" evidence="4">
    <location>
        <begin position="355"/>
        <end position="383"/>
    </location>
</feature>
<reference evidence="6 7" key="1">
    <citation type="submission" date="2024-01" db="EMBL/GenBank/DDBJ databases">
        <authorList>
            <person name="Allen C."/>
            <person name="Tagirdzhanova G."/>
        </authorList>
    </citation>
    <scope>NUCLEOTIDE SEQUENCE [LARGE SCALE GENOMIC DNA]</scope>
</reference>
<organism evidence="6 7">
    <name type="scientific">Sporothrix bragantina</name>
    <dbReference type="NCBI Taxonomy" id="671064"/>
    <lineage>
        <taxon>Eukaryota</taxon>
        <taxon>Fungi</taxon>
        <taxon>Dikarya</taxon>
        <taxon>Ascomycota</taxon>
        <taxon>Pezizomycotina</taxon>
        <taxon>Sordariomycetes</taxon>
        <taxon>Sordariomycetidae</taxon>
        <taxon>Ophiostomatales</taxon>
        <taxon>Ophiostomataceae</taxon>
        <taxon>Sporothrix</taxon>
    </lineage>
</organism>
<accession>A0ABP0BRM3</accession>
<dbReference type="Pfam" id="PF00439">
    <property type="entry name" value="Bromodomain"/>
    <property type="match status" value="1"/>
</dbReference>
<evidence type="ECO:0000256" key="2">
    <source>
        <dbReference type="PROSITE-ProRule" id="PRU00035"/>
    </source>
</evidence>
<feature type="compositionally biased region" description="Low complexity" evidence="4">
    <location>
        <begin position="437"/>
        <end position="450"/>
    </location>
</feature>
<evidence type="ECO:0000256" key="3">
    <source>
        <dbReference type="SAM" id="Coils"/>
    </source>
</evidence>
<dbReference type="PANTHER" id="PTHR15398">
    <property type="entry name" value="BROMODOMAIN-CONTAINING PROTEIN 8"/>
    <property type="match status" value="1"/>
</dbReference>
<evidence type="ECO:0000313" key="6">
    <source>
        <dbReference type="EMBL" id="CAK7222091.1"/>
    </source>
</evidence>
<feature type="compositionally biased region" description="Polar residues" evidence="4">
    <location>
        <begin position="317"/>
        <end position="326"/>
    </location>
</feature>
<feature type="compositionally biased region" description="Basic and acidic residues" evidence="4">
    <location>
        <begin position="594"/>
        <end position="605"/>
    </location>
</feature>
<feature type="compositionally biased region" description="Pro residues" evidence="4">
    <location>
        <begin position="472"/>
        <end position="486"/>
    </location>
</feature>
<keyword evidence="7" id="KW-1185">Reference proteome</keyword>
<feature type="compositionally biased region" description="Acidic residues" evidence="4">
    <location>
        <begin position="861"/>
        <end position="876"/>
    </location>
</feature>
<dbReference type="EMBL" id="CAWUHC010000037">
    <property type="protein sequence ID" value="CAK7222091.1"/>
    <property type="molecule type" value="Genomic_DNA"/>
</dbReference>
<dbReference type="PROSITE" id="PS50014">
    <property type="entry name" value="BROMODOMAIN_2"/>
    <property type="match status" value="1"/>
</dbReference>
<feature type="region of interest" description="Disordered" evidence="4">
    <location>
        <begin position="778"/>
        <end position="807"/>
    </location>
</feature>
<feature type="compositionally biased region" description="Low complexity" evidence="4">
    <location>
        <begin position="385"/>
        <end position="403"/>
    </location>
</feature>
<dbReference type="Gene3D" id="1.20.920.10">
    <property type="entry name" value="Bromodomain-like"/>
    <property type="match status" value="1"/>
</dbReference>
<dbReference type="InterPro" id="IPR001487">
    <property type="entry name" value="Bromodomain"/>
</dbReference>
<feature type="compositionally biased region" description="Low complexity" evidence="4">
    <location>
        <begin position="281"/>
        <end position="299"/>
    </location>
</feature>
<protein>
    <recommendedName>
        <fullName evidence="5">Bromo domain-containing protein</fullName>
    </recommendedName>
</protein>
<comment type="caution">
    <text evidence="6">The sequence shown here is derived from an EMBL/GenBank/DDBJ whole genome shotgun (WGS) entry which is preliminary data.</text>
</comment>
<evidence type="ECO:0000259" key="5">
    <source>
        <dbReference type="PROSITE" id="PS50014"/>
    </source>
</evidence>
<feature type="compositionally biased region" description="Low complexity" evidence="4">
    <location>
        <begin position="787"/>
        <end position="797"/>
    </location>
</feature>
<sequence length="889" mass="94023">MTSSSSSFTPLESLLLFQSILKHGVEPEAFARIASVLQANPFVRSDDRYNAERLTADSLRGLFLEEVGADKVDASALPPLIERLYVRYRDHIVGAIREDERRIEKVQGEIRLLEQQAAGGGGRGARAAEARAAEAKAAAGRQLQLQQQQQQQQQLQQQQLQLQQQQHQQQQQQQAQQQATATASPLLGKNAGSAGSAASSRSTSVSASARPASSTPELHAASIQRGASAAVPLLPATARPDAAASSASTPGRIVASPALQQQQQQQQQGRTVPQLAPLPPAASASSQPPTRAASTASTQLPPNDPKLLAATPAGQPTGVSSQPASRSISPAQPSSLPLPPQQQQKQAAGAPPLLKTSQLPTKSATPPNLTPTTQTSIPNSPSTVAAAQQNAQAAQPPTGPAAAGRVETPRPLVPAAQKLMPIAPVPLAPNQNQVQRAPPTGAPSTPGPQSAAGASLVPRPPLPEHVRGGPPSRTPTPVQSPRPLFPHTPVAAASAAMFLPRGSGTRWKPSDPTPSTPGPDVGDMASPAYEPLSPVQPASRTVDAAEDDADDDEDDASAASPSATTRRTLRNQPLKPVKTDRNIRGRPLRATRHSSVDDDVAHPIKAEASSPKPIDEDVEEEEEEVSRKRKRGESVLARRRLVGPPTPPTHVLWMRGFPKISASALDQISSHRHANMFAHKIRDRDAPGYGSIVRHPVDLKSIRMAITQGNKAASAASAALGESEGNSVWLPISADLVPPRGIINSSQLECELVHMFANAVMYNPDSHRGVGPAFLVEDDVADDDDPSSNANPDTSSSNVRYQVDEDGVVNDTRAMYVEVEKLLSEMRSAERQRGMPPPPSGAKGLDLRLEETEAADGGHGDDEDTKEAKEDEDADEGGTSKRRRITRGQ</sequence>
<proteinExistence type="predicted"/>
<feature type="region of interest" description="Disordered" evidence="4">
    <location>
        <begin position="186"/>
        <end position="223"/>
    </location>
</feature>
<feature type="compositionally biased region" description="Acidic residues" evidence="4">
    <location>
        <begin position="544"/>
        <end position="556"/>
    </location>
</feature>
<gene>
    <name evidence="6" type="ORF">SBRCBS47491_004752</name>
</gene>
<feature type="compositionally biased region" description="Low complexity" evidence="4">
    <location>
        <begin position="191"/>
        <end position="216"/>
    </location>
</feature>
<name>A0ABP0BRM3_9PEZI</name>